<feature type="region of interest" description="Disordered" evidence="1">
    <location>
        <begin position="291"/>
        <end position="328"/>
    </location>
</feature>
<reference evidence="3" key="2">
    <citation type="submission" date="2017-10" db="EMBL/GenBank/DDBJ databases">
        <title>Ladona fulva Genome sequencing and assembly.</title>
        <authorList>
            <person name="Murali S."/>
            <person name="Richards S."/>
            <person name="Bandaranaike D."/>
            <person name="Bellair M."/>
            <person name="Blankenburg K."/>
            <person name="Chao H."/>
            <person name="Dinh H."/>
            <person name="Doddapaneni H."/>
            <person name="Dugan-Rocha S."/>
            <person name="Elkadiri S."/>
            <person name="Gnanaolivu R."/>
            <person name="Hernandez B."/>
            <person name="Skinner E."/>
            <person name="Javaid M."/>
            <person name="Lee S."/>
            <person name="Li M."/>
            <person name="Ming W."/>
            <person name="Munidasa M."/>
            <person name="Muniz J."/>
            <person name="Nguyen L."/>
            <person name="Hughes D."/>
            <person name="Osuji N."/>
            <person name="Pu L.-L."/>
            <person name="Puazo M."/>
            <person name="Qu C."/>
            <person name="Quiroz J."/>
            <person name="Raj R."/>
            <person name="Weissenberger G."/>
            <person name="Xin Y."/>
            <person name="Zou X."/>
            <person name="Han Y."/>
            <person name="Worley K."/>
            <person name="Muzny D."/>
            <person name="Gibbs R."/>
        </authorList>
    </citation>
    <scope>NUCLEOTIDE SEQUENCE</scope>
    <source>
        <strain evidence="3">Sampled in the wild</strain>
    </source>
</reference>
<dbReference type="EMBL" id="KZ309246">
    <property type="protein sequence ID" value="KAG8237920.1"/>
    <property type="molecule type" value="Genomic_DNA"/>
</dbReference>
<dbReference type="Pfam" id="PF06031">
    <property type="entry name" value="SERTA"/>
    <property type="match status" value="1"/>
</dbReference>
<dbReference type="OrthoDB" id="5976204at2759"/>
<feature type="domain" description="SERTA" evidence="2">
    <location>
        <begin position="38"/>
        <end position="84"/>
    </location>
</feature>
<evidence type="ECO:0000313" key="3">
    <source>
        <dbReference type="EMBL" id="KAG8237920.1"/>
    </source>
</evidence>
<gene>
    <name evidence="3" type="ORF">J437_LFUL017820</name>
</gene>
<accession>A0A8K0P6L9</accession>
<name>A0A8K0P6L9_LADFU</name>
<evidence type="ECO:0000256" key="1">
    <source>
        <dbReference type="SAM" id="MobiDB-lite"/>
    </source>
</evidence>
<dbReference type="Proteomes" id="UP000792457">
    <property type="component" value="Unassembled WGS sequence"/>
</dbReference>
<dbReference type="AlphaFoldDB" id="A0A8K0P6L9"/>
<protein>
    <recommendedName>
        <fullName evidence="2">SERTA domain-containing protein</fullName>
    </recommendedName>
</protein>
<feature type="compositionally biased region" description="Basic and acidic residues" evidence="1">
    <location>
        <begin position="254"/>
        <end position="275"/>
    </location>
</feature>
<keyword evidence="4" id="KW-1185">Reference proteome</keyword>
<feature type="region of interest" description="Disordered" evidence="1">
    <location>
        <begin position="249"/>
        <end position="275"/>
    </location>
</feature>
<organism evidence="3 4">
    <name type="scientific">Ladona fulva</name>
    <name type="common">Scarce chaser dragonfly</name>
    <name type="synonym">Libellula fulva</name>
    <dbReference type="NCBI Taxonomy" id="123851"/>
    <lineage>
        <taxon>Eukaryota</taxon>
        <taxon>Metazoa</taxon>
        <taxon>Ecdysozoa</taxon>
        <taxon>Arthropoda</taxon>
        <taxon>Hexapoda</taxon>
        <taxon>Insecta</taxon>
        <taxon>Pterygota</taxon>
        <taxon>Palaeoptera</taxon>
        <taxon>Odonata</taxon>
        <taxon>Epiprocta</taxon>
        <taxon>Anisoptera</taxon>
        <taxon>Libelluloidea</taxon>
        <taxon>Libellulidae</taxon>
        <taxon>Ladona</taxon>
    </lineage>
</organism>
<evidence type="ECO:0000259" key="2">
    <source>
        <dbReference type="PROSITE" id="PS51053"/>
    </source>
</evidence>
<proteinExistence type="predicted"/>
<evidence type="ECO:0000313" key="4">
    <source>
        <dbReference type="Proteomes" id="UP000792457"/>
    </source>
</evidence>
<dbReference type="InterPro" id="IPR009263">
    <property type="entry name" value="SERTA_dom"/>
</dbReference>
<comment type="caution">
    <text evidence="3">The sequence shown here is derived from an EMBL/GenBank/DDBJ whole genome shotgun (WGS) entry which is preliminary data.</text>
</comment>
<sequence>MKSAPPLDEMEEEEVVDICSSVYLARARPTMISAKYRLKEERRKVLKISVAKLKRIDDPESSLRRSVLINNTVRRLQREARDEKMHRQQSVSPYLLRPKDSPIDITLSLQDLSDALVDEDQLPSRLSSLEDSPSSRDASSPSYIGFDSMESSFAAEPSQEFSSEIMVARSESSSGLFAVQESGVEEEEREACGALVNCLDELATEMCRTEGEARVSEEEEDEEVEDVHSVLSQFYMPPTPRMLTSIDDEEEEAAERQERQIASESAERKRQHECTDESLLMIEELSEEMVLSGKRQRLSDESRHSVRKQRRARSSSLGDIESENSQPTQFSCGHSSIFGELQSVVFHSLIASLES</sequence>
<reference evidence="3" key="1">
    <citation type="submission" date="2013-04" db="EMBL/GenBank/DDBJ databases">
        <authorList>
            <person name="Qu J."/>
            <person name="Murali S.C."/>
            <person name="Bandaranaike D."/>
            <person name="Bellair M."/>
            <person name="Blankenburg K."/>
            <person name="Chao H."/>
            <person name="Dinh H."/>
            <person name="Doddapaneni H."/>
            <person name="Downs B."/>
            <person name="Dugan-Rocha S."/>
            <person name="Elkadiri S."/>
            <person name="Gnanaolivu R.D."/>
            <person name="Hernandez B."/>
            <person name="Javaid M."/>
            <person name="Jayaseelan J.C."/>
            <person name="Lee S."/>
            <person name="Li M."/>
            <person name="Ming W."/>
            <person name="Munidasa M."/>
            <person name="Muniz J."/>
            <person name="Nguyen L."/>
            <person name="Ongeri F."/>
            <person name="Osuji N."/>
            <person name="Pu L.-L."/>
            <person name="Puazo M."/>
            <person name="Qu C."/>
            <person name="Quiroz J."/>
            <person name="Raj R."/>
            <person name="Weissenberger G."/>
            <person name="Xin Y."/>
            <person name="Zou X."/>
            <person name="Han Y."/>
            <person name="Richards S."/>
            <person name="Worley K."/>
            <person name="Muzny D."/>
            <person name="Gibbs R."/>
        </authorList>
    </citation>
    <scope>NUCLEOTIDE SEQUENCE</scope>
    <source>
        <strain evidence="3">Sampled in the wild</strain>
    </source>
</reference>
<dbReference type="PROSITE" id="PS51053">
    <property type="entry name" value="SERTA"/>
    <property type="match status" value="1"/>
</dbReference>